<dbReference type="Gene3D" id="3.30.450.20">
    <property type="entry name" value="PAS domain"/>
    <property type="match status" value="1"/>
</dbReference>
<reference evidence="4 5" key="2">
    <citation type="journal article" date="2016" name="Science">
        <title>A bacterium that degrades and assimilates poly(ethylene terephthalate).</title>
        <authorList>
            <person name="Yoshida S."/>
            <person name="Hiraga K."/>
            <person name="Takehana T."/>
            <person name="Taniguchi I."/>
            <person name="Yamaji H."/>
            <person name="Maeda Y."/>
            <person name="Toyohara K."/>
            <person name="Miyamoto K."/>
            <person name="Kimura Y."/>
            <person name="Oda K."/>
        </authorList>
    </citation>
    <scope>NUCLEOTIDE SEQUENCE [LARGE SCALE GENOMIC DNA]</scope>
    <source>
        <strain evidence="5">NBRC 110686 / TISTR 2288 / 201-F6</strain>
    </source>
</reference>
<dbReference type="Proteomes" id="UP000037660">
    <property type="component" value="Unassembled WGS sequence"/>
</dbReference>
<comment type="caution">
    <text evidence="4">The sequence shown here is derived from an EMBL/GenBank/DDBJ whole genome shotgun (WGS) entry which is preliminary data.</text>
</comment>
<protein>
    <submittedName>
        <fullName evidence="4">Diguanylate cyclase/phosphodiesterase with PAS/PAC sensor(S)</fullName>
    </submittedName>
</protein>
<dbReference type="InterPro" id="IPR007890">
    <property type="entry name" value="CHASE2"/>
</dbReference>
<dbReference type="SUPFAM" id="SSF141868">
    <property type="entry name" value="EAL domain-like"/>
    <property type="match status" value="1"/>
</dbReference>
<dbReference type="PROSITE" id="PS50883">
    <property type="entry name" value="EAL"/>
    <property type="match status" value="1"/>
</dbReference>
<dbReference type="PROSITE" id="PS50887">
    <property type="entry name" value="GGDEF"/>
    <property type="match status" value="1"/>
</dbReference>
<dbReference type="SUPFAM" id="SSF55785">
    <property type="entry name" value="PYP-like sensor domain (PAS domain)"/>
    <property type="match status" value="1"/>
</dbReference>
<evidence type="ECO:0000259" key="2">
    <source>
        <dbReference type="PROSITE" id="PS50883"/>
    </source>
</evidence>
<dbReference type="InterPro" id="IPR000014">
    <property type="entry name" value="PAS"/>
</dbReference>
<feature type="transmembrane region" description="Helical" evidence="1">
    <location>
        <begin position="426"/>
        <end position="446"/>
    </location>
</feature>
<keyword evidence="1" id="KW-0472">Membrane</keyword>
<gene>
    <name evidence="4" type="ORF">ISF6_1062</name>
</gene>
<dbReference type="OrthoDB" id="8864477at2"/>
<evidence type="ECO:0000313" key="4">
    <source>
        <dbReference type="EMBL" id="GAP33807.1"/>
    </source>
</evidence>
<feature type="domain" description="GGDEF" evidence="3">
    <location>
        <begin position="631"/>
        <end position="775"/>
    </location>
</feature>
<dbReference type="Gene3D" id="3.20.20.450">
    <property type="entry name" value="EAL domain"/>
    <property type="match status" value="1"/>
</dbReference>
<keyword evidence="1" id="KW-0812">Transmembrane</keyword>
<dbReference type="CDD" id="cd01948">
    <property type="entry name" value="EAL"/>
    <property type="match status" value="1"/>
</dbReference>
<proteinExistence type="predicted"/>
<dbReference type="InterPro" id="IPR035919">
    <property type="entry name" value="EAL_sf"/>
</dbReference>
<dbReference type="SMART" id="SM01080">
    <property type="entry name" value="CHASE2"/>
    <property type="match status" value="1"/>
</dbReference>
<feature type="transmembrane region" description="Helical" evidence="1">
    <location>
        <begin position="400"/>
        <end position="420"/>
    </location>
</feature>
<reference evidence="5" key="1">
    <citation type="submission" date="2015-07" db="EMBL/GenBank/DDBJ databases">
        <title>Discovery of a poly(ethylene terephthalate assimilation.</title>
        <authorList>
            <person name="Yoshida S."/>
            <person name="Hiraga K."/>
            <person name="Takehana T."/>
            <person name="Taniguchi I."/>
            <person name="Yamaji H."/>
            <person name="Maeda Y."/>
            <person name="Toyohara K."/>
            <person name="Miyamoto K."/>
            <person name="Kimura Y."/>
            <person name="Oda K."/>
        </authorList>
    </citation>
    <scope>NUCLEOTIDE SEQUENCE [LARGE SCALE GENOMIC DNA]</scope>
    <source>
        <strain evidence="5">NBRC 110686 / TISTR 2288 / 201-F6</strain>
    </source>
</reference>
<dbReference type="SMART" id="SM00052">
    <property type="entry name" value="EAL"/>
    <property type="match status" value="1"/>
</dbReference>
<evidence type="ECO:0000259" key="3">
    <source>
        <dbReference type="PROSITE" id="PS50887"/>
    </source>
</evidence>
<dbReference type="STRING" id="1547922.ISF6_1062"/>
<dbReference type="PANTHER" id="PTHR44757">
    <property type="entry name" value="DIGUANYLATE CYCLASE DGCP"/>
    <property type="match status" value="1"/>
</dbReference>
<dbReference type="InterPro" id="IPR043128">
    <property type="entry name" value="Rev_trsase/Diguanyl_cyclase"/>
</dbReference>
<feature type="domain" description="EAL" evidence="2">
    <location>
        <begin position="784"/>
        <end position="1038"/>
    </location>
</feature>
<dbReference type="NCBIfam" id="TIGR00229">
    <property type="entry name" value="sensory_box"/>
    <property type="match status" value="1"/>
</dbReference>
<dbReference type="InterPro" id="IPR001633">
    <property type="entry name" value="EAL_dom"/>
</dbReference>
<dbReference type="SMART" id="SM00267">
    <property type="entry name" value="GGDEF"/>
    <property type="match status" value="1"/>
</dbReference>
<dbReference type="Pfam" id="PF00563">
    <property type="entry name" value="EAL"/>
    <property type="match status" value="1"/>
</dbReference>
<dbReference type="Gene3D" id="3.30.70.270">
    <property type="match status" value="1"/>
</dbReference>
<dbReference type="InterPro" id="IPR052155">
    <property type="entry name" value="Biofilm_reg_signaling"/>
</dbReference>
<organism evidence="4 5">
    <name type="scientific">Piscinibacter sakaiensis</name>
    <name type="common">Ideonella sakaiensis</name>
    <dbReference type="NCBI Taxonomy" id="1547922"/>
    <lineage>
        <taxon>Bacteria</taxon>
        <taxon>Pseudomonadati</taxon>
        <taxon>Pseudomonadota</taxon>
        <taxon>Betaproteobacteria</taxon>
        <taxon>Burkholderiales</taxon>
        <taxon>Sphaerotilaceae</taxon>
        <taxon>Piscinibacter</taxon>
    </lineage>
</organism>
<dbReference type="InterPro" id="IPR029787">
    <property type="entry name" value="Nucleotide_cyclase"/>
</dbReference>
<dbReference type="AlphaFoldDB" id="A0A0K8NTU4"/>
<accession>A0A0K8NTU4</accession>
<sequence length="1038" mass="111085">MGRAARPTGRPTAARALVFALIGLLAFALTAFAWSQRSKVPLLSNLDGLVLDWQLHRRGPQAPASPVPVRMLMHDERSAMELGSGIPRTTLADTIDRLATEGAAWIAVDILLTEATEPAVDQRLADAIRRAGNVVIPYALPDQSLSRGQAAAPAASAASAASVARAAPIAATGPTGTAAAAGVPEPILDSAFHRYRHEERAALMALKPGMMLAPIGPLLEAARGLGHVSVQQRLDGTLRHDLPAVKFDDEIYPSLAATLTALATGVAPAEMEVSLGESLTIGTRRVPLDLTSQLWVNYLGPRGTIPLYSLADHVAGRLPADRFRGAIVLIGSDALGSGDRYRSPFDVGLPGTERLATVIDNLMARHWLERPAWAATAESAAMLVLPVGVALGLAVAPPAWVLGAAALLGLACFGVSQWLFEQRLQMVSPLFPVLALLLAAGLAMAWRSVLYERERRAAERRLRASEQRFALAARGANDGLWDWDLEAGSTYLSPRARQMMGLPEAVPDGGADAGDPIAAWLEGLAPAQAARLREEIAAHLDGRTQQLHLELQHRRAGEDRWTLVRGVAVREHGRAVRMAGSLTDITEPKRLEQQVVFDAIHDRLTGLANRELFADRLGQWLRPQAAGQPAGPLGLVLLDIDGFRQINEVHGHVSGNQVLVEVAARLRALSDARPGGALVARVGADQFAVAAPGPLDALVALAHDAQAALAAPLAALAPAGEAAHPADAGGLSVTAAVAHTEHGLDGVDELMNGADLAMSQAKRAGHRGRLRSFDPAEQAQQTTRRWLNEHIDRALAAGDQFQLHYQPFVRLSDRALIGFEALIRWKHPERGMVMPGDFIPHAEQTGQINAIGQWTLFEAARQLVAWDAIGFTGEVAVNLSGRQFTETDLEADARRVLELLGPVAPKRYKLEVTESMAMENPQRTAKVLNRLADMGFKISIDDFGTGYSSLAYLHRFPFDTLKIDRSFVIRLGAGREAQEIVRTIVGLGAALDKQVLAEGVEEEAQAQTLQALGVHTGQGWLFAKALPADAATAHIRRG</sequence>
<dbReference type="RefSeq" id="WP_054017964.1">
    <property type="nucleotide sequence ID" value="NZ_BBYR01000002.1"/>
</dbReference>
<dbReference type="CDD" id="cd00130">
    <property type="entry name" value="PAS"/>
    <property type="match status" value="1"/>
</dbReference>
<dbReference type="CDD" id="cd01949">
    <property type="entry name" value="GGDEF"/>
    <property type="match status" value="1"/>
</dbReference>
<dbReference type="InterPro" id="IPR000160">
    <property type="entry name" value="GGDEF_dom"/>
</dbReference>
<keyword evidence="5" id="KW-1185">Reference proteome</keyword>
<dbReference type="EMBL" id="BBYR01000002">
    <property type="protein sequence ID" value="GAP33807.1"/>
    <property type="molecule type" value="Genomic_DNA"/>
</dbReference>
<name>A0A0K8NTU4_PISS1</name>
<dbReference type="InterPro" id="IPR035965">
    <property type="entry name" value="PAS-like_dom_sf"/>
</dbReference>
<dbReference type="PANTHER" id="PTHR44757:SF2">
    <property type="entry name" value="BIOFILM ARCHITECTURE MAINTENANCE PROTEIN MBAA"/>
    <property type="match status" value="1"/>
</dbReference>
<dbReference type="SUPFAM" id="SSF55073">
    <property type="entry name" value="Nucleotide cyclase"/>
    <property type="match status" value="1"/>
</dbReference>
<keyword evidence="1" id="KW-1133">Transmembrane helix</keyword>
<evidence type="ECO:0000256" key="1">
    <source>
        <dbReference type="SAM" id="Phobius"/>
    </source>
</evidence>
<dbReference type="Pfam" id="PF00990">
    <property type="entry name" value="GGDEF"/>
    <property type="match status" value="1"/>
</dbReference>
<dbReference type="Pfam" id="PF05226">
    <property type="entry name" value="CHASE2"/>
    <property type="match status" value="1"/>
</dbReference>
<dbReference type="NCBIfam" id="TIGR00254">
    <property type="entry name" value="GGDEF"/>
    <property type="match status" value="1"/>
</dbReference>
<evidence type="ECO:0000313" key="5">
    <source>
        <dbReference type="Proteomes" id="UP000037660"/>
    </source>
</evidence>